<feature type="transmembrane region" description="Helical" evidence="10">
    <location>
        <begin position="234"/>
        <end position="256"/>
    </location>
</feature>
<organism evidence="12 13">
    <name type="scientific">Ciona intestinalis</name>
    <name type="common">Transparent sea squirt</name>
    <name type="synonym">Ascidia intestinalis</name>
    <dbReference type="NCBI Taxonomy" id="7719"/>
    <lineage>
        <taxon>Eukaryota</taxon>
        <taxon>Metazoa</taxon>
        <taxon>Chordata</taxon>
        <taxon>Tunicata</taxon>
        <taxon>Ascidiacea</taxon>
        <taxon>Phlebobranchia</taxon>
        <taxon>Cionidae</taxon>
        <taxon>Ciona</taxon>
    </lineage>
</organism>
<evidence type="ECO:0000256" key="3">
    <source>
        <dbReference type="ARBA" id="ARBA00022692"/>
    </source>
</evidence>
<feature type="transmembrane region" description="Helical" evidence="10">
    <location>
        <begin position="136"/>
        <end position="156"/>
    </location>
</feature>
<dbReference type="STRING" id="7719.ENSCINP00000025877"/>
<reference evidence="12" key="4">
    <citation type="submission" date="2025-09" db="UniProtKB">
        <authorList>
            <consortium name="Ensembl"/>
        </authorList>
    </citation>
    <scope>IDENTIFICATION</scope>
</reference>
<evidence type="ECO:0000313" key="13">
    <source>
        <dbReference type="Proteomes" id="UP000008144"/>
    </source>
</evidence>
<evidence type="ECO:0000256" key="6">
    <source>
        <dbReference type="ARBA" id="ARBA00023136"/>
    </source>
</evidence>
<dbReference type="Gene3D" id="1.20.1070.10">
    <property type="entry name" value="Rhodopsin 7-helix transmembrane proteins"/>
    <property type="match status" value="1"/>
</dbReference>
<dbReference type="SUPFAM" id="SSF81321">
    <property type="entry name" value="Family A G protein-coupled receptor-like"/>
    <property type="match status" value="1"/>
</dbReference>
<evidence type="ECO:0000259" key="11">
    <source>
        <dbReference type="PROSITE" id="PS50262"/>
    </source>
</evidence>
<dbReference type="PANTHER" id="PTHR24248:SF174">
    <property type="entry name" value="TYRAMINE_OCTOPAMINE RECEPTOR"/>
    <property type="match status" value="1"/>
</dbReference>
<keyword evidence="8" id="KW-0325">Glycoprotein</keyword>
<accession>F6XAG2</accession>
<sequence>MTTTSLPDGPTGVEGRVFAIKPGLKVKEVNVWDLFPSLYTNSTLNGTLPTPTYRTVTELCAPFPPCNPLGCGNPLQAPIDCESCDRTAVTLILLGMALLSLMIVLTNVLVIVIILRNSTLRRRHGYIKVSLAVSDLLVGLFVMPSTIYNMVTSLFLPLHPELFRWEANGINPDPTGLASVKFLQLNSLGSVFFGTVLVVSVTSSIYNLLLLSLDRALAITRPLQHRSGKYFTKRRLGLCIGAVWVLGIGVSCVPAFHSSEFGYALDPTTFFYMQIKVSAGSGTDGVGAIALFSLLVMGVPYILVVILNIITMVVTSRRLEVRRQLGSQIYRTNNKKAGNHMSEPAQRLKMILDTCPEM</sequence>
<dbReference type="AlphaFoldDB" id="F6XAG2"/>
<evidence type="ECO:0000256" key="10">
    <source>
        <dbReference type="SAM" id="Phobius"/>
    </source>
</evidence>
<dbReference type="GO" id="GO:0007186">
    <property type="term" value="P:G protein-coupled receptor signaling pathway"/>
    <property type="evidence" value="ECO:0000318"/>
    <property type="project" value="GO_Central"/>
</dbReference>
<protein>
    <recommendedName>
        <fullName evidence="11">G-protein coupled receptors family 1 profile domain-containing protein</fullName>
    </recommendedName>
</protein>
<keyword evidence="4 10" id="KW-1133">Transmembrane helix</keyword>
<dbReference type="GeneTree" id="ENSGT00940000164988"/>
<feature type="transmembrane region" description="Helical" evidence="10">
    <location>
        <begin position="91"/>
        <end position="115"/>
    </location>
</feature>
<dbReference type="InterPro" id="IPR017452">
    <property type="entry name" value="GPCR_Rhodpsn_7TM"/>
</dbReference>
<evidence type="ECO:0000313" key="12">
    <source>
        <dbReference type="Ensembl" id="ENSCINP00000025877.2"/>
    </source>
</evidence>
<keyword evidence="2" id="KW-1003">Cell membrane</keyword>
<keyword evidence="3 10" id="KW-0812">Transmembrane</keyword>
<reference evidence="12" key="2">
    <citation type="journal article" date="2008" name="Genome Biol.">
        <title>Improved genome assembly and evidence-based global gene model set for the chordate Ciona intestinalis: new insight into intron and operon populations.</title>
        <authorList>
            <person name="Satou Y."/>
            <person name="Mineta K."/>
            <person name="Ogasawara M."/>
            <person name="Sasakura Y."/>
            <person name="Shoguchi E."/>
            <person name="Ueno K."/>
            <person name="Yamada L."/>
            <person name="Matsumoto J."/>
            <person name="Wasserscheid J."/>
            <person name="Dewar K."/>
            <person name="Wiley G.B."/>
            <person name="Macmil S.L."/>
            <person name="Roe B.A."/>
            <person name="Zeller R.W."/>
            <person name="Hastings K.E."/>
            <person name="Lemaire P."/>
            <person name="Lindquist E."/>
            <person name="Endo T."/>
            <person name="Hotta K."/>
            <person name="Inaba K."/>
        </authorList>
    </citation>
    <scope>NUCLEOTIDE SEQUENCE [LARGE SCALE GENOMIC DNA]</scope>
    <source>
        <strain evidence="12">wild type</strain>
    </source>
</reference>
<evidence type="ECO:0000256" key="4">
    <source>
        <dbReference type="ARBA" id="ARBA00022989"/>
    </source>
</evidence>
<evidence type="ECO:0000256" key="5">
    <source>
        <dbReference type="ARBA" id="ARBA00023040"/>
    </source>
</evidence>
<reference evidence="12" key="3">
    <citation type="submission" date="2025-08" db="UniProtKB">
        <authorList>
            <consortium name="Ensembl"/>
        </authorList>
    </citation>
    <scope>IDENTIFICATION</scope>
</reference>
<feature type="domain" description="G-protein coupled receptors family 1 profile" evidence="11">
    <location>
        <begin position="106"/>
        <end position="358"/>
    </location>
</feature>
<name>F6XAG2_CIOIN</name>
<dbReference type="GO" id="GO:0001609">
    <property type="term" value="F:G protein-coupled adenosine receptor activity"/>
    <property type="evidence" value="ECO:0000318"/>
    <property type="project" value="GO_Central"/>
</dbReference>
<dbReference type="PROSITE" id="PS50262">
    <property type="entry name" value="G_PROTEIN_RECEP_F1_2"/>
    <property type="match status" value="1"/>
</dbReference>
<dbReference type="Pfam" id="PF00001">
    <property type="entry name" value="7tm_1"/>
    <property type="match status" value="1"/>
</dbReference>
<evidence type="ECO:0000256" key="9">
    <source>
        <dbReference type="ARBA" id="ARBA00023224"/>
    </source>
</evidence>
<keyword evidence="5" id="KW-0297">G-protein coupled receptor</keyword>
<dbReference type="Proteomes" id="UP000008144">
    <property type="component" value="Chromosome 9"/>
</dbReference>
<evidence type="ECO:0000256" key="2">
    <source>
        <dbReference type="ARBA" id="ARBA00022475"/>
    </source>
</evidence>
<evidence type="ECO:0000256" key="1">
    <source>
        <dbReference type="ARBA" id="ARBA00004651"/>
    </source>
</evidence>
<dbReference type="Ensembl" id="ENSCINT00000026123.2">
    <property type="protein sequence ID" value="ENSCINP00000025877.2"/>
    <property type="gene ID" value="ENSCING00000006666.3"/>
</dbReference>
<keyword evidence="6 10" id="KW-0472">Membrane</keyword>
<dbReference type="PRINTS" id="PR00237">
    <property type="entry name" value="GPCRRHODOPSN"/>
</dbReference>
<evidence type="ECO:0000256" key="7">
    <source>
        <dbReference type="ARBA" id="ARBA00023170"/>
    </source>
</evidence>
<keyword evidence="9" id="KW-0807">Transducer</keyword>
<dbReference type="InterPro" id="IPR000276">
    <property type="entry name" value="GPCR_Rhodpsn"/>
</dbReference>
<dbReference type="InParanoid" id="F6XAG2"/>
<dbReference type="PANTHER" id="PTHR24248">
    <property type="entry name" value="ADRENERGIC RECEPTOR-RELATED G-PROTEIN COUPLED RECEPTOR"/>
    <property type="match status" value="1"/>
</dbReference>
<feature type="transmembrane region" description="Helical" evidence="10">
    <location>
        <begin position="191"/>
        <end position="213"/>
    </location>
</feature>
<comment type="subcellular location">
    <subcellularLocation>
        <location evidence="1">Cell membrane</location>
        <topology evidence="1">Multi-pass membrane protein</topology>
    </subcellularLocation>
</comment>
<reference evidence="13" key="1">
    <citation type="journal article" date="2002" name="Science">
        <title>The draft genome of Ciona intestinalis: insights into chordate and vertebrate origins.</title>
        <authorList>
            <person name="Dehal P."/>
            <person name="Satou Y."/>
            <person name="Campbell R.K."/>
            <person name="Chapman J."/>
            <person name="Degnan B."/>
            <person name="De Tomaso A."/>
            <person name="Davidson B."/>
            <person name="Di Gregorio A."/>
            <person name="Gelpke M."/>
            <person name="Goodstein D.M."/>
            <person name="Harafuji N."/>
            <person name="Hastings K.E."/>
            <person name="Ho I."/>
            <person name="Hotta K."/>
            <person name="Huang W."/>
            <person name="Kawashima T."/>
            <person name="Lemaire P."/>
            <person name="Martinez D."/>
            <person name="Meinertzhagen I.A."/>
            <person name="Necula S."/>
            <person name="Nonaka M."/>
            <person name="Putnam N."/>
            <person name="Rash S."/>
            <person name="Saiga H."/>
            <person name="Satake M."/>
            <person name="Terry A."/>
            <person name="Yamada L."/>
            <person name="Wang H.G."/>
            <person name="Awazu S."/>
            <person name="Azumi K."/>
            <person name="Boore J."/>
            <person name="Branno M."/>
            <person name="Chin-Bow S."/>
            <person name="DeSantis R."/>
            <person name="Doyle S."/>
            <person name="Francino P."/>
            <person name="Keys D.N."/>
            <person name="Haga S."/>
            <person name="Hayashi H."/>
            <person name="Hino K."/>
            <person name="Imai K.S."/>
            <person name="Inaba K."/>
            <person name="Kano S."/>
            <person name="Kobayashi K."/>
            <person name="Kobayashi M."/>
            <person name="Lee B.I."/>
            <person name="Makabe K.W."/>
            <person name="Manohar C."/>
            <person name="Matassi G."/>
            <person name="Medina M."/>
            <person name="Mochizuki Y."/>
            <person name="Mount S."/>
            <person name="Morishita T."/>
            <person name="Miura S."/>
            <person name="Nakayama A."/>
            <person name="Nishizaka S."/>
            <person name="Nomoto H."/>
            <person name="Ohta F."/>
            <person name="Oishi K."/>
            <person name="Rigoutsos I."/>
            <person name="Sano M."/>
            <person name="Sasaki A."/>
            <person name="Sasakura Y."/>
            <person name="Shoguchi E."/>
            <person name="Shin-i T."/>
            <person name="Spagnuolo A."/>
            <person name="Stainier D."/>
            <person name="Suzuki M.M."/>
            <person name="Tassy O."/>
            <person name="Takatori N."/>
            <person name="Tokuoka M."/>
            <person name="Yagi K."/>
            <person name="Yoshizaki F."/>
            <person name="Wada S."/>
            <person name="Zhang C."/>
            <person name="Hyatt P.D."/>
            <person name="Larimer F."/>
            <person name="Detter C."/>
            <person name="Doggett N."/>
            <person name="Glavina T."/>
            <person name="Hawkins T."/>
            <person name="Richardson P."/>
            <person name="Lucas S."/>
            <person name="Kohara Y."/>
            <person name="Levine M."/>
            <person name="Satoh N."/>
            <person name="Rokhsar D.S."/>
        </authorList>
    </citation>
    <scope>NUCLEOTIDE SEQUENCE [LARGE SCALE GENOMIC DNA]</scope>
</reference>
<dbReference type="HOGENOM" id="CLU_775102_0_0_1"/>
<dbReference type="EMBL" id="EAAA01002846">
    <property type="status" value="NOT_ANNOTATED_CDS"/>
    <property type="molecule type" value="Genomic_DNA"/>
</dbReference>
<feature type="transmembrane region" description="Helical" evidence="10">
    <location>
        <begin position="288"/>
        <end position="314"/>
    </location>
</feature>
<proteinExistence type="predicted"/>
<keyword evidence="13" id="KW-1185">Reference proteome</keyword>
<keyword evidence="7" id="KW-0675">Receptor</keyword>
<dbReference type="GO" id="GO:0005886">
    <property type="term" value="C:plasma membrane"/>
    <property type="evidence" value="ECO:0000318"/>
    <property type="project" value="GO_Central"/>
</dbReference>
<evidence type="ECO:0000256" key="8">
    <source>
        <dbReference type="ARBA" id="ARBA00023180"/>
    </source>
</evidence>